<dbReference type="GeneID" id="118428675"/>
<dbReference type="PROSITE" id="PS51145">
    <property type="entry name" value="ZU5"/>
    <property type="match status" value="1"/>
</dbReference>
<organism evidence="3 4">
    <name type="scientific">Branchiostoma floridae</name>
    <name type="common">Florida lancelet</name>
    <name type="synonym">Amphioxus</name>
    <dbReference type="NCBI Taxonomy" id="7739"/>
    <lineage>
        <taxon>Eukaryota</taxon>
        <taxon>Metazoa</taxon>
        <taxon>Chordata</taxon>
        <taxon>Cephalochordata</taxon>
        <taxon>Leptocardii</taxon>
        <taxon>Amphioxiformes</taxon>
        <taxon>Branchiostomatidae</taxon>
        <taxon>Branchiostoma</taxon>
    </lineage>
</organism>
<dbReference type="Pfam" id="PF00791">
    <property type="entry name" value="ZU5"/>
    <property type="match status" value="1"/>
</dbReference>
<feature type="compositionally biased region" description="Low complexity" evidence="1">
    <location>
        <begin position="768"/>
        <end position="777"/>
    </location>
</feature>
<feature type="domain" description="ZU5" evidence="2">
    <location>
        <begin position="390"/>
        <end position="528"/>
    </location>
</feature>
<evidence type="ECO:0000313" key="4">
    <source>
        <dbReference type="RefSeq" id="XP_035694682.1"/>
    </source>
</evidence>
<proteinExistence type="predicted"/>
<reference evidence="3" key="1">
    <citation type="journal article" date="2020" name="Nat. Ecol. Evol.">
        <title>Deeply conserved synteny resolves early events in vertebrate evolution.</title>
        <authorList>
            <person name="Simakov O."/>
            <person name="Marletaz F."/>
            <person name="Yue J.X."/>
            <person name="O'Connell B."/>
            <person name="Jenkins J."/>
            <person name="Brandt A."/>
            <person name="Calef R."/>
            <person name="Tung C.H."/>
            <person name="Huang T.K."/>
            <person name="Schmutz J."/>
            <person name="Satoh N."/>
            <person name="Yu J.K."/>
            <person name="Putnam N.H."/>
            <person name="Green R.E."/>
            <person name="Rokhsar D.S."/>
        </authorList>
    </citation>
    <scope>NUCLEOTIDE SEQUENCE [LARGE SCALE GENOMIC DNA]</scope>
    <source>
        <strain evidence="3">S238N-H82</strain>
    </source>
</reference>
<dbReference type="AlphaFoldDB" id="A0A9J7N637"/>
<accession>A0A9J7N637</accession>
<keyword evidence="3" id="KW-1185">Reference proteome</keyword>
<protein>
    <submittedName>
        <fullName evidence="4">Uncharacterized protein LOC118428675</fullName>
    </submittedName>
</protein>
<dbReference type="OrthoDB" id="1517790at2759"/>
<dbReference type="Proteomes" id="UP000001554">
    <property type="component" value="Chromosome 13"/>
</dbReference>
<name>A0A9J7N637_BRAFL</name>
<gene>
    <name evidence="4" type="primary">LOC118428675</name>
</gene>
<feature type="compositionally biased region" description="Polar residues" evidence="1">
    <location>
        <begin position="815"/>
        <end position="831"/>
    </location>
</feature>
<dbReference type="KEGG" id="bfo:118428675"/>
<sequence length="872" mass="93795">MSDVTCVVIADMECSEDIFFSVLEEDMPGLLKGIIEESVSEEKAVVTIADKLLEETAISMAEEAATDAMQVDDVTRDIMGELLEEGIMAMATEEATGAIQLDAASWEVMEAFIEEAQTLMIKEIATSDVQVDAGAWEGMEQLIEEGITEIATEVATGTVQTDGVAWEELEDLLGEVTKAMTEEVAGSAVQQHAMAWDLMQVLLGEVTEVMTEEVAANAVQLDAVAWEVMRGLLEEVPAALLAAEEFGVAPPLVQQNALAWEELEEVLGEVTEAMSEEVSTRAVRVDDVTWEVMGELIEEAKWMMTEEVATDAVQVDSIAWEVMKKLLREVTNLKATATTIALEEHEEWHLVMDVMEGILDDISMATAKSVALEVDEEVRLGQTVPEEYNKQSRHPISAAARAVQYLELPAGVRLAIPPGATRVDTSVISAVLNPHGAGQTVALGEEELLVSDILELRPAGLSFSRPVTLRIPHAVPRFHLDRQFVVKTSEDGGKTWRALNTRNQHKGGQHFATVEVSHFSEFVVTARPLERFESVQRGLSAVLRSSPQTDVQVELPRDCGPQHVGFKVLPVDADTLTCAAMAPDGIRGVGSMSHIVRFCKNLLLSSPATVVLPLAPGTGHLGGRVRVLSCNDSGRWEDITASLDDIVLQGSRVAFRTDQLRAGFAAVRCDILEDPTATVTMVTKNIRARIVSIVIFKKWREPREAGVMTARIECVIRERVEDHICHMEQEEGFQRQDGTPTPPIVLMEGEDICVTFEGRIRPEGGPTGTTESTSPSTASGRACCSSTSGWRAGAGAPPPECSAGVPRSAGRSSPEADNTTAGTPEAGSTDSCAEAAATGSSPSCASGAMASKDSSCSTVANVPCDSRDNSSR</sequence>
<dbReference type="RefSeq" id="XP_035694682.1">
    <property type="nucleotide sequence ID" value="XM_035838789.1"/>
</dbReference>
<dbReference type="InterPro" id="IPR000906">
    <property type="entry name" value="ZU5_dom"/>
</dbReference>
<evidence type="ECO:0000259" key="2">
    <source>
        <dbReference type="PROSITE" id="PS51145"/>
    </source>
</evidence>
<evidence type="ECO:0000256" key="1">
    <source>
        <dbReference type="SAM" id="MobiDB-lite"/>
    </source>
</evidence>
<dbReference type="Gene3D" id="2.60.220.30">
    <property type="match status" value="2"/>
</dbReference>
<evidence type="ECO:0000313" key="3">
    <source>
        <dbReference type="Proteomes" id="UP000001554"/>
    </source>
</evidence>
<dbReference type="SMART" id="SM00218">
    <property type="entry name" value="ZU5"/>
    <property type="match status" value="1"/>
</dbReference>
<reference evidence="4" key="2">
    <citation type="submission" date="2025-08" db="UniProtKB">
        <authorList>
            <consortium name="RefSeq"/>
        </authorList>
    </citation>
    <scope>IDENTIFICATION</scope>
    <source>
        <strain evidence="4">S238N-H82</strain>
        <tissue evidence="4">Testes</tissue>
    </source>
</reference>
<feature type="region of interest" description="Disordered" evidence="1">
    <location>
        <begin position="758"/>
        <end position="872"/>
    </location>
</feature>